<feature type="non-terminal residue" evidence="2">
    <location>
        <position position="1"/>
    </location>
</feature>
<proteinExistence type="predicted"/>
<dbReference type="PaxDb" id="39947-A0A0P0VD49"/>
<reference evidence="3" key="1">
    <citation type="journal article" date="2005" name="Nature">
        <title>The map-based sequence of the rice genome.</title>
        <authorList>
            <consortium name="International rice genome sequencing project (IRGSP)"/>
            <person name="Matsumoto T."/>
            <person name="Wu J."/>
            <person name="Kanamori H."/>
            <person name="Katayose Y."/>
            <person name="Fujisawa M."/>
            <person name="Namiki N."/>
            <person name="Mizuno H."/>
            <person name="Yamamoto K."/>
            <person name="Antonio B.A."/>
            <person name="Baba T."/>
            <person name="Sakata K."/>
            <person name="Nagamura Y."/>
            <person name="Aoki H."/>
            <person name="Arikawa K."/>
            <person name="Arita K."/>
            <person name="Bito T."/>
            <person name="Chiden Y."/>
            <person name="Fujitsuka N."/>
            <person name="Fukunaka R."/>
            <person name="Hamada M."/>
            <person name="Harada C."/>
            <person name="Hayashi A."/>
            <person name="Hijishita S."/>
            <person name="Honda M."/>
            <person name="Hosokawa S."/>
            <person name="Ichikawa Y."/>
            <person name="Idonuma A."/>
            <person name="Iijima M."/>
            <person name="Ikeda M."/>
            <person name="Ikeno M."/>
            <person name="Ito K."/>
            <person name="Ito S."/>
            <person name="Ito T."/>
            <person name="Ito Y."/>
            <person name="Ito Y."/>
            <person name="Iwabuchi A."/>
            <person name="Kamiya K."/>
            <person name="Karasawa W."/>
            <person name="Kurita K."/>
            <person name="Katagiri S."/>
            <person name="Kikuta A."/>
            <person name="Kobayashi H."/>
            <person name="Kobayashi N."/>
            <person name="Machita K."/>
            <person name="Maehara T."/>
            <person name="Masukawa M."/>
            <person name="Mizubayashi T."/>
            <person name="Mukai Y."/>
            <person name="Nagasaki H."/>
            <person name="Nagata Y."/>
            <person name="Naito S."/>
            <person name="Nakashima M."/>
            <person name="Nakama Y."/>
            <person name="Nakamichi Y."/>
            <person name="Nakamura M."/>
            <person name="Meguro A."/>
            <person name="Negishi M."/>
            <person name="Ohta I."/>
            <person name="Ohta T."/>
            <person name="Okamoto M."/>
            <person name="Ono N."/>
            <person name="Saji S."/>
            <person name="Sakaguchi M."/>
            <person name="Sakai K."/>
            <person name="Shibata M."/>
            <person name="Shimokawa T."/>
            <person name="Song J."/>
            <person name="Takazaki Y."/>
            <person name="Terasawa K."/>
            <person name="Tsugane M."/>
            <person name="Tsuji K."/>
            <person name="Ueda S."/>
            <person name="Waki K."/>
            <person name="Yamagata H."/>
            <person name="Yamamoto M."/>
            <person name="Yamamoto S."/>
            <person name="Yamane H."/>
            <person name="Yoshiki S."/>
            <person name="Yoshihara R."/>
            <person name="Yukawa K."/>
            <person name="Zhong H."/>
            <person name="Yano M."/>
            <person name="Yuan Q."/>
            <person name="Ouyang S."/>
            <person name="Liu J."/>
            <person name="Jones K.M."/>
            <person name="Gansberger K."/>
            <person name="Moffat K."/>
            <person name="Hill J."/>
            <person name="Bera J."/>
            <person name="Fadrosh D."/>
            <person name="Jin S."/>
            <person name="Johri S."/>
            <person name="Kim M."/>
            <person name="Overton L."/>
            <person name="Reardon M."/>
            <person name="Tsitrin T."/>
            <person name="Vuong H."/>
            <person name="Weaver B."/>
            <person name="Ciecko A."/>
            <person name="Tallon L."/>
            <person name="Jackson J."/>
            <person name="Pai G."/>
            <person name="Aken S.V."/>
            <person name="Utterback T."/>
            <person name="Reidmuller S."/>
            <person name="Feldblyum T."/>
            <person name="Hsiao J."/>
            <person name="Zismann V."/>
            <person name="Iobst S."/>
            <person name="de Vazeille A.R."/>
            <person name="Buell C.R."/>
            <person name="Ying K."/>
            <person name="Li Y."/>
            <person name="Lu T."/>
            <person name="Huang Y."/>
            <person name="Zhao Q."/>
            <person name="Feng Q."/>
            <person name="Zhang L."/>
            <person name="Zhu J."/>
            <person name="Weng Q."/>
            <person name="Mu J."/>
            <person name="Lu Y."/>
            <person name="Fan D."/>
            <person name="Liu Y."/>
            <person name="Guan J."/>
            <person name="Zhang Y."/>
            <person name="Yu S."/>
            <person name="Liu X."/>
            <person name="Zhang Y."/>
            <person name="Hong G."/>
            <person name="Han B."/>
            <person name="Choisne N."/>
            <person name="Demange N."/>
            <person name="Orjeda G."/>
            <person name="Samain S."/>
            <person name="Cattolico L."/>
            <person name="Pelletier E."/>
            <person name="Couloux A."/>
            <person name="Segurens B."/>
            <person name="Wincker P."/>
            <person name="D'Hont A."/>
            <person name="Scarpelli C."/>
            <person name="Weissenbach J."/>
            <person name="Salanoubat M."/>
            <person name="Quetier F."/>
            <person name="Yu Y."/>
            <person name="Kim H.R."/>
            <person name="Rambo T."/>
            <person name="Currie J."/>
            <person name="Collura K."/>
            <person name="Luo M."/>
            <person name="Yang T."/>
            <person name="Ammiraju J.S.S."/>
            <person name="Engler F."/>
            <person name="Soderlund C."/>
            <person name="Wing R.A."/>
            <person name="Palmer L.E."/>
            <person name="de la Bastide M."/>
            <person name="Spiegel L."/>
            <person name="Nascimento L."/>
            <person name="Zutavern T."/>
            <person name="O'Shaughnessy A."/>
            <person name="Dike S."/>
            <person name="Dedhia N."/>
            <person name="Preston R."/>
            <person name="Balija V."/>
            <person name="McCombie W.R."/>
            <person name="Chow T."/>
            <person name="Chen H."/>
            <person name="Chung M."/>
            <person name="Chen C."/>
            <person name="Shaw J."/>
            <person name="Wu H."/>
            <person name="Hsiao K."/>
            <person name="Chao Y."/>
            <person name="Chu M."/>
            <person name="Cheng C."/>
            <person name="Hour A."/>
            <person name="Lee P."/>
            <person name="Lin S."/>
            <person name="Lin Y."/>
            <person name="Liou J."/>
            <person name="Liu S."/>
            <person name="Hsing Y."/>
            <person name="Raghuvanshi S."/>
            <person name="Mohanty A."/>
            <person name="Bharti A.K."/>
            <person name="Gaur A."/>
            <person name="Gupta V."/>
            <person name="Kumar D."/>
            <person name="Ravi V."/>
            <person name="Vij S."/>
            <person name="Kapur A."/>
            <person name="Khurana P."/>
            <person name="Khurana P."/>
            <person name="Khurana J.P."/>
            <person name="Tyagi A.K."/>
            <person name="Gaikwad K."/>
            <person name="Singh A."/>
            <person name="Dalal V."/>
            <person name="Srivastava S."/>
            <person name="Dixit A."/>
            <person name="Pal A.K."/>
            <person name="Ghazi I.A."/>
            <person name="Yadav M."/>
            <person name="Pandit A."/>
            <person name="Bhargava A."/>
            <person name="Sureshbabu K."/>
            <person name="Batra K."/>
            <person name="Sharma T.R."/>
            <person name="Mohapatra T."/>
            <person name="Singh N.K."/>
            <person name="Messing J."/>
            <person name="Nelson A.B."/>
            <person name="Fuks G."/>
            <person name="Kavchok S."/>
            <person name="Keizer G."/>
            <person name="Linton E."/>
            <person name="Llaca V."/>
            <person name="Song R."/>
            <person name="Tanyolac B."/>
            <person name="Young S."/>
            <person name="Ho-Il K."/>
            <person name="Hahn J.H."/>
            <person name="Sangsakoo G."/>
            <person name="Vanavichit A."/>
            <person name="de Mattos Luiz.A.T."/>
            <person name="Zimmer P.D."/>
            <person name="Malone G."/>
            <person name="Dellagostin O."/>
            <person name="de Oliveira A.C."/>
            <person name="Bevan M."/>
            <person name="Bancroft I."/>
            <person name="Minx P."/>
            <person name="Cordum H."/>
            <person name="Wilson R."/>
            <person name="Cheng Z."/>
            <person name="Jin W."/>
            <person name="Jiang J."/>
            <person name="Leong S.A."/>
            <person name="Iwama H."/>
            <person name="Gojobori T."/>
            <person name="Itoh T."/>
            <person name="Niimura Y."/>
            <person name="Fujii Y."/>
            <person name="Habara T."/>
            <person name="Sakai H."/>
            <person name="Sato Y."/>
            <person name="Wilson G."/>
            <person name="Kumar K."/>
            <person name="McCouch S."/>
            <person name="Juretic N."/>
            <person name="Hoen D."/>
            <person name="Wright S."/>
            <person name="Bruskiewich R."/>
            <person name="Bureau T."/>
            <person name="Miyao A."/>
            <person name="Hirochika H."/>
            <person name="Nishikawa T."/>
            <person name="Kadowaki K."/>
            <person name="Sugiura M."/>
            <person name="Burr B."/>
            <person name="Sasaki T."/>
        </authorList>
    </citation>
    <scope>NUCLEOTIDE SEQUENCE [LARGE SCALE GENOMIC DNA]</scope>
    <source>
        <strain evidence="3">cv. Nipponbare</strain>
    </source>
</reference>
<dbReference type="EMBL" id="AP014957">
    <property type="protein sequence ID" value="BAS76211.1"/>
    <property type="molecule type" value="Genomic_DNA"/>
</dbReference>
<feature type="compositionally biased region" description="Basic and acidic residues" evidence="1">
    <location>
        <begin position="1"/>
        <end position="20"/>
    </location>
</feature>
<dbReference type="AlphaFoldDB" id="A0A0P0VD49"/>
<reference evidence="2 3" key="2">
    <citation type="journal article" date="2013" name="Plant Cell Physiol.">
        <title>Rice Annotation Project Database (RAP-DB): an integrative and interactive database for rice genomics.</title>
        <authorList>
            <person name="Sakai H."/>
            <person name="Lee S.S."/>
            <person name="Tanaka T."/>
            <person name="Numa H."/>
            <person name="Kim J."/>
            <person name="Kawahara Y."/>
            <person name="Wakimoto H."/>
            <person name="Yang C.C."/>
            <person name="Iwamoto M."/>
            <person name="Abe T."/>
            <person name="Yamada Y."/>
            <person name="Muto A."/>
            <person name="Inokuchi H."/>
            <person name="Ikemura T."/>
            <person name="Matsumoto T."/>
            <person name="Sasaki T."/>
            <person name="Itoh T."/>
        </authorList>
    </citation>
    <scope>NUCLEOTIDE SEQUENCE [LARGE SCALE GENOMIC DNA]</scope>
    <source>
        <strain evidence="3">cv. Nipponbare</strain>
    </source>
</reference>
<evidence type="ECO:0000313" key="2">
    <source>
        <dbReference type="EMBL" id="BAS76211.1"/>
    </source>
</evidence>
<evidence type="ECO:0000256" key="1">
    <source>
        <dbReference type="SAM" id="MobiDB-lite"/>
    </source>
</evidence>
<protein>
    <submittedName>
        <fullName evidence="2">Os01g0947833 protein</fullName>
    </submittedName>
</protein>
<feature type="region of interest" description="Disordered" evidence="1">
    <location>
        <begin position="1"/>
        <end position="53"/>
    </location>
</feature>
<reference evidence="2 3" key="3">
    <citation type="journal article" date="2013" name="Rice">
        <title>Improvement of the Oryza sativa Nipponbare reference genome using next generation sequence and optical map data.</title>
        <authorList>
            <person name="Kawahara Y."/>
            <person name="de la Bastide M."/>
            <person name="Hamilton J.P."/>
            <person name="Kanamori H."/>
            <person name="McCombie W.R."/>
            <person name="Ouyang S."/>
            <person name="Schwartz D.C."/>
            <person name="Tanaka T."/>
            <person name="Wu J."/>
            <person name="Zhou S."/>
            <person name="Childs K.L."/>
            <person name="Davidson R.M."/>
            <person name="Lin H."/>
            <person name="Quesada-Ocampo L."/>
            <person name="Vaillancourt B."/>
            <person name="Sakai H."/>
            <person name="Lee S.S."/>
            <person name="Kim J."/>
            <person name="Numa H."/>
            <person name="Itoh T."/>
            <person name="Buell C.R."/>
            <person name="Matsumoto T."/>
        </authorList>
    </citation>
    <scope>NUCLEOTIDE SEQUENCE [LARGE SCALE GENOMIC DNA]</scope>
    <source>
        <strain evidence="3">cv. Nipponbare</strain>
    </source>
</reference>
<feature type="compositionally biased region" description="Basic and acidic residues" evidence="1">
    <location>
        <begin position="27"/>
        <end position="46"/>
    </location>
</feature>
<dbReference type="Proteomes" id="UP000059680">
    <property type="component" value="Chromosome 1"/>
</dbReference>
<dbReference type="InParanoid" id="A0A0P0VD49"/>
<gene>
    <name evidence="2" type="ordered locus">Os01g0947833</name>
    <name evidence="2" type="ORF">OSNPB_010947833</name>
</gene>
<accession>A0A0P0VD49</accession>
<keyword evidence="3" id="KW-1185">Reference proteome</keyword>
<name>A0A0P0VD49_ORYSJ</name>
<evidence type="ECO:0000313" key="3">
    <source>
        <dbReference type="Proteomes" id="UP000059680"/>
    </source>
</evidence>
<dbReference type="Gramene" id="Os01t0947833-00">
    <property type="protein sequence ID" value="Os01t0947833-00"/>
    <property type="gene ID" value="Os01g0947833"/>
</dbReference>
<sequence>DGDGVREQVGEPEEQAEHGGDVALADDGGKEEEHLQREAGEHKHADFPLVPQGHHACHGSLHLRLPICRP</sequence>
<organism evidence="2 3">
    <name type="scientific">Oryza sativa subsp. japonica</name>
    <name type="common">Rice</name>
    <dbReference type="NCBI Taxonomy" id="39947"/>
    <lineage>
        <taxon>Eukaryota</taxon>
        <taxon>Viridiplantae</taxon>
        <taxon>Streptophyta</taxon>
        <taxon>Embryophyta</taxon>
        <taxon>Tracheophyta</taxon>
        <taxon>Spermatophyta</taxon>
        <taxon>Magnoliopsida</taxon>
        <taxon>Liliopsida</taxon>
        <taxon>Poales</taxon>
        <taxon>Poaceae</taxon>
        <taxon>BOP clade</taxon>
        <taxon>Oryzoideae</taxon>
        <taxon>Oryzeae</taxon>
        <taxon>Oryzinae</taxon>
        <taxon>Oryza</taxon>
        <taxon>Oryza sativa</taxon>
    </lineage>
</organism>